<organism evidence="2 3">
    <name type="scientific">Tenacibaculum todarodis</name>
    <dbReference type="NCBI Taxonomy" id="1850252"/>
    <lineage>
        <taxon>Bacteria</taxon>
        <taxon>Pseudomonadati</taxon>
        <taxon>Bacteroidota</taxon>
        <taxon>Flavobacteriia</taxon>
        <taxon>Flavobacteriales</taxon>
        <taxon>Flavobacteriaceae</taxon>
        <taxon>Tenacibaculum</taxon>
    </lineage>
</organism>
<reference evidence="2 3" key="1">
    <citation type="submission" date="2016-11" db="EMBL/GenBank/DDBJ databases">
        <title>Tenacibaculum sp. LPB0136, isolated from marine environment.</title>
        <authorList>
            <person name="Kim E."/>
            <person name="Yi H."/>
        </authorList>
    </citation>
    <scope>NUCLEOTIDE SEQUENCE [LARGE SCALE GENOMIC DNA]</scope>
    <source>
        <strain evidence="2 3">LPB0136</strain>
    </source>
</reference>
<evidence type="ECO:0008006" key="4">
    <source>
        <dbReference type="Google" id="ProtNLM"/>
    </source>
</evidence>
<name>A0A1L3JG54_9FLAO</name>
<keyword evidence="1" id="KW-0472">Membrane</keyword>
<dbReference type="KEGG" id="ten:LPB136_01125"/>
<dbReference type="InterPro" id="IPR022134">
    <property type="entry name" value="DUF3667"/>
</dbReference>
<feature type="transmembrane region" description="Helical" evidence="1">
    <location>
        <begin position="160"/>
        <end position="180"/>
    </location>
</feature>
<keyword evidence="1" id="KW-0812">Transmembrane</keyword>
<keyword evidence="1" id="KW-1133">Transmembrane helix</keyword>
<dbReference type="RefSeq" id="WP_072554376.1">
    <property type="nucleotide sequence ID" value="NZ_CP018155.1"/>
</dbReference>
<gene>
    <name evidence="2" type="ORF">LPB136_01125</name>
</gene>
<dbReference type="STRING" id="1850252.LPB136_01125"/>
<evidence type="ECO:0000256" key="1">
    <source>
        <dbReference type="SAM" id="Phobius"/>
    </source>
</evidence>
<dbReference type="AlphaFoldDB" id="A0A1L3JG54"/>
<sequence length="240" mass="27587">MACINCKTNFEGQFCPSCGEKKDIERITFGSMIESVFSGFVNMDKGLLFNIKNLTLYPQKTILQYIKGKRKYILSPISYAIVTISVYIIITSLLKKAPSELKVGLGKLGEQGELGRFQQMGYKTGGFLIEKLKYFWLLQAVFLSVFSKLFFKRFNFFEHLAINSFIVGHATLVAIIVRIFYRGEIIVFNFLVFIYMIFLMYKVFGKTNNKFETITMSSLIVLFAYILFMGLPFTIANYIS</sequence>
<feature type="transmembrane region" description="Helical" evidence="1">
    <location>
        <begin position="216"/>
        <end position="239"/>
    </location>
</feature>
<feature type="transmembrane region" description="Helical" evidence="1">
    <location>
        <begin position="134"/>
        <end position="151"/>
    </location>
</feature>
<protein>
    <recommendedName>
        <fullName evidence="4">DUF3667 domain-containing protein</fullName>
    </recommendedName>
</protein>
<proteinExistence type="predicted"/>
<dbReference type="Proteomes" id="UP000181898">
    <property type="component" value="Chromosome"/>
</dbReference>
<dbReference type="EMBL" id="CP018155">
    <property type="protein sequence ID" value="APG64053.1"/>
    <property type="molecule type" value="Genomic_DNA"/>
</dbReference>
<feature type="transmembrane region" description="Helical" evidence="1">
    <location>
        <begin position="186"/>
        <end position="204"/>
    </location>
</feature>
<dbReference type="Pfam" id="PF12412">
    <property type="entry name" value="DUF3667"/>
    <property type="match status" value="1"/>
</dbReference>
<evidence type="ECO:0000313" key="3">
    <source>
        <dbReference type="Proteomes" id="UP000181898"/>
    </source>
</evidence>
<dbReference type="OrthoDB" id="7446256at2"/>
<feature type="transmembrane region" description="Helical" evidence="1">
    <location>
        <begin position="72"/>
        <end position="94"/>
    </location>
</feature>
<evidence type="ECO:0000313" key="2">
    <source>
        <dbReference type="EMBL" id="APG64053.1"/>
    </source>
</evidence>
<keyword evidence="3" id="KW-1185">Reference proteome</keyword>
<accession>A0A1L3JG54</accession>